<sequence length="88" mass="9890">MPIKVLQTNVGRACAAQHLAYATPRQWGVDILIVSEPKKKRVHGMKWLKDNRTNVAALFLSKNIEVLGHRTGDGYLLTSLKDLDIVCY</sequence>
<dbReference type="SUPFAM" id="SSF56219">
    <property type="entry name" value="DNase I-like"/>
    <property type="match status" value="1"/>
</dbReference>
<name>A0AAW1JVB1_POPJA</name>
<keyword evidence="2" id="KW-1185">Reference proteome</keyword>
<gene>
    <name evidence="1" type="ORF">QE152_g27475</name>
</gene>
<reference evidence="1 2" key="1">
    <citation type="journal article" date="2024" name="BMC Genomics">
        <title>De novo assembly and annotation of Popillia japonica's genome with initial clues to its potential as an invasive pest.</title>
        <authorList>
            <person name="Cucini C."/>
            <person name="Boschi S."/>
            <person name="Funari R."/>
            <person name="Cardaioli E."/>
            <person name="Iannotti N."/>
            <person name="Marturano G."/>
            <person name="Paoli F."/>
            <person name="Bruttini M."/>
            <person name="Carapelli A."/>
            <person name="Frati F."/>
            <person name="Nardi F."/>
        </authorList>
    </citation>
    <scope>NUCLEOTIDE SEQUENCE [LARGE SCALE GENOMIC DNA]</scope>
    <source>
        <strain evidence="1">DMR45628</strain>
    </source>
</reference>
<dbReference type="Proteomes" id="UP001458880">
    <property type="component" value="Unassembled WGS sequence"/>
</dbReference>
<accession>A0AAW1JVB1</accession>
<comment type="caution">
    <text evidence="1">The sequence shown here is derived from an EMBL/GenBank/DDBJ whole genome shotgun (WGS) entry which is preliminary data.</text>
</comment>
<proteinExistence type="predicted"/>
<dbReference type="InterPro" id="IPR036691">
    <property type="entry name" value="Endo/exonu/phosph_ase_sf"/>
</dbReference>
<evidence type="ECO:0000313" key="1">
    <source>
        <dbReference type="EMBL" id="KAK9708066.1"/>
    </source>
</evidence>
<dbReference type="AlphaFoldDB" id="A0AAW1JVB1"/>
<evidence type="ECO:0000313" key="2">
    <source>
        <dbReference type="Proteomes" id="UP001458880"/>
    </source>
</evidence>
<protein>
    <submittedName>
        <fullName evidence="1">Uncharacterized protein</fullName>
    </submittedName>
</protein>
<dbReference type="Gene3D" id="3.60.10.10">
    <property type="entry name" value="Endonuclease/exonuclease/phosphatase"/>
    <property type="match status" value="1"/>
</dbReference>
<dbReference type="EMBL" id="JASPKY010000337">
    <property type="protein sequence ID" value="KAK9708066.1"/>
    <property type="molecule type" value="Genomic_DNA"/>
</dbReference>
<organism evidence="1 2">
    <name type="scientific">Popillia japonica</name>
    <name type="common">Japanese beetle</name>
    <dbReference type="NCBI Taxonomy" id="7064"/>
    <lineage>
        <taxon>Eukaryota</taxon>
        <taxon>Metazoa</taxon>
        <taxon>Ecdysozoa</taxon>
        <taxon>Arthropoda</taxon>
        <taxon>Hexapoda</taxon>
        <taxon>Insecta</taxon>
        <taxon>Pterygota</taxon>
        <taxon>Neoptera</taxon>
        <taxon>Endopterygota</taxon>
        <taxon>Coleoptera</taxon>
        <taxon>Polyphaga</taxon>
        <taxon>Scarabaeiformia</taxon>
        <taxon>Scarabaeidae</taxon>
        <taxon>Rutelinae</taxon>
        <taxon>Popillia</taxon>
    </lineage>
</organism>